<evidence type="ECO:0000256" key="4">
    <source>
        <dbReference type="ARBA" id="ARBA00022691"/>
    </source>
</evidence>
<evidence type="ECO:0000259" key="15">
    <source>
        <dbReference type="PROSITE" id="PS51800"/>
    </source>
</evidence>
<dbReference type="InterPro" id="IPR039044">
    <property type="entry name" value="Trm13"/>
</dbReference>
<keyword evidence="3 12" id="KW-0808">Transferase</keyword>
<dbReference type="PANTHER" id="PTHR12998">
    <property type="entry name" value="TRNA:M(4)X MODIFICATION ENZYME TRM13 HOMOLOG"/>
    <property type="match status" value="1"/>
</dbReference>
<dbReference type="Pfam" id="PF11722">
    <property type="entry name" value="zf-TRM13_CCCH"/>
    <property type="match status" value="1"/>
</dbReference>
<feature type="compositionally biased region" description="Basic and acidic residues" evidence="14">
    <location>
        <begin position="505"/>
        <end position="520"/>
    </location>
</feature>
<feature type="region of interest" description="Disordered" evidence="14">
    <location>
        <begin position="323"/>
        <end position="348"/>
    </location>
</feature>
<evidence type="ECO:0000256" key="11">
    <source>
        <dbReference type="ARBA" id="ARBA00049393"/>
    </source>
</evidence>
<organism evidence="16">
    <name type="scientific">Chromera velia CCMP2878</name>
    <dbReference type="NCBI Taxonomy" id="1169474"/>
    <lineage>
        <taxon>Eukaryota</taxon>
        <taxon>Sar</taxon>
        <taxon>Alveolata</taxon>
        <taxon>Colpodellida</taxon>
        <taxon>Chromeraceae</taxon>
        <taxon>Chromera</taxon>
    </lineage>
</organism>
<feature type="compositionally biased region" description="Basic and acidic residues" evidence="14">
    <location>
        <begin position="528"/>
        <end position="542"/>
    </location>
</feature>
<feature type="coiled-coil region" evidence="13">
    <location>
        <begin position="375"/>
        <end position="402"/>
    </location>
</feature>
<feature type="domain" description="CHHC U11-48K-type" evidence="15">
    <location>
        <begin position="51"/>
        <end position="78"/>
    </location>
</feature>
<comment type="function">
    <text evidence="12">tRNA methylase which 2'-O-methylates cytidine(4) in tRNA(Pro) and tRNA(Gly)(GCC), and adenosine(4) in tRNA(His).</text>
</comment>
<dbReference type="InterPro" id="IPR022776">
    <property type="entry name" value="TRM13/UPF0224_CHHC_Znf_dom"/>
</dbReference>
<dbReference type="InterPro" id="IPR021721">
    <property type="entry name" value="Znf_CCCH-type_TRM13"/>
</dbReference>
<evidence type="ECO:0000256" key="7">
    <source>
        <dbReference type="ARBA" id="ARBA00022771"/>
    </source>
</evidence>
<dbReference type="VEuPathDB" id="CryptoDB:Cvel_2412"/>
<evidence type="ECO:0000256" key="10">
    <source>
        <dbReference type="ARBA" id="ARBA00048635"/>
    </source>
</evidence>
<feature type="compositionally biased region" description="Basic and acidic residues" evidence="14">
    <location>
        <begin position="334"/>
        <end position="348"/>
    </location>
</feature>
<comment type="catalytic activity">
    <reaction evidence="9 12">
        <text>cytidine(4) in tRNA(Pro) + S-adenosyl-L-methionine = 2'-O-methylcytidine(4) in tRNA(Pro) + S-adenosyl-L-homocysteine + H(+)</text>
        <dbReference type="Rhea" id="RHEA:32767"/>
        <dbReference type="Rhea" id="RHEA-COMP:10397"/>
        <dbReference type="Rhea" id="RHEA-COMP:10398"/>
        <dbReference type="ChEBI" id="CHEBI:15378"/>
        <dbReference type="ChEBI" id="CHEBI:57856"/>
        <dbReference type="ChEBI" id="CHEBI:59789"/>
        <dbReference type="ChEBI" id="CHEBI:74495"/>
        <dbReference type="ChEBI" id="CHEBI:82748"/>
        <dbReference type="EC" id="2.1.1.225"/>
    </reaction>
</comment>
<evidence type="ECO:0000256" key="3">
    <source>
        <dbReference type="ARBA" id="ARBA00022679"/>
    </source>
</evidence>
<evidence type="ECO:0000256" key="5">
    <source>
        <dbReference type="ARBA" id="ARBA00022694"/>
    </source>
</evidence>
<proteinExistence type="inferred from homology"/>
<dbReference type="AlphaFoldDB" id="A0A0G4IER8"/>
<keyword evidence="5 12" id="KW-0819">tRNA processing</keyword>
<name>A0A0G4IER8_9ALVE</name>
<dbReference type="PANTHER" id="PTHR12998:SF0">
    <property type="entry name" value="TRNA:M(4)X MODIFICATION ENZYME TRM13 HOMOLOG"/>
    <property type="match status" value="1"/>
</dbReference>
<dbReference type="GO" id="GO:0030488">
    <property type="term" value="P:tRNA methylation"/>
    <property type="evidence" value="ECO:0007669"/>
    <property type="project" value="InterPro"/>
</dbReference>
<evidence type="ECO:0000256" key="1">
    <source>
        <dbReference type="ARBA" id="ARBA00005265"/>
    </source>
</evidence>
<evidence type="ECO:0000256" key="6">
    <source>
        <dbReference type="ARBA" id="ARBA00022723"/>
    </source>
</evidence>
<evidence type="ECO:0000256" key="14">
    <source>
        <dbReference type="SAM" id="MobiDB-lite"/>
    </source>
</evidence>
<keyword evidence="8 12" id="KW-0862">Zinc</keyword>
<feature type="compositionally biased region" description="Low complexity" evidence="14">
    <location>
        <begin position="601"/>
        <end position="631"/>
    </location>
</feature>
<dbReference type="Pfam" id="PF05206">
    <property type="entry name" value="TRM13"/>
    <property type="match status" value="2"/>
</dbReference>
<keyword evidence="13" id="KW-0175">Coiled coil</keyword>
<protein>
    <recommendedName>
        <fullName evidence="12">tRNA:m(4)X modification enzyme TRM13</fullName>
        <ecNumber evidence="12">2.1.1.225</ecNumber>
    </recommendedName>
</protein>
<keyword evidence="6 12" id="KW-0479">Metal-binding</keyword>
<comment type="similarity">
    <text evidence="1 12">Belongs to the methyltransferase TRM13 family.</text>
</comment>
<dbReference type="EMBL" id="CDMZ01005898">
    <property type="protein sequence ID" value="CEM55661.1"/>
    <property type="molecule type" value="Genomic_DNA"/>
</dbReference>
<keyword evidence="7 12" id="KW-0863">Zinc-finger</keyword>
<dbReference type="EC" id="2.1.1.225" evidence="12"/>
<evidence type="ECO:0000256" key="9">
    <source>
        <dbReference type="ARBA" id="ARBA00048165"/>
    </source>
</evidence>
<accession>A0A0G4IER8</accession>
<evidence type="ECO:0000256" key="12">
    <source>
        <dbReference type="RuleBase" id="RU367103"/>
    </source>
</evidence>
<feature type="region of interest" description="Disordered" evidence="14">
    <location>
        <begin position="505"/>
        <end position="631"/>
    </location>
</feature>
<keyword evidence="2 12" id="KW-0489">Methyltransferase</keyword>
<keyword evidence="4 12" id="KW-0949">S-adenosyl-L-methionine</keyword>
<comment type="catalytic activity">
    <reaction evidence="10 12">
        <text>cytidine(4) in tRNA(Gly)(GCC) + S-adenosyl-L-methionine = 2'-O-methylcytidine(4) in tRNA(Gly)(GCC) + S-adenosyl-L-homocysteine + H(+)</text>
        <dbReference type="Rhea" id="RHEA:43192"/>
        <dbReference type="Rhea" id="RHEA-COMP:10399"/>
        <dbReference type="Rhea" id="RHEA-COMP:10400"/>
        <dbReference type="ChEBI" id="CHEBI:15378"/>
        <dbReference type="ChEBI" id="CHEBI:57856"/>
        <dbReference type="ChEBI" id="CHEBI:59789"/>
        <dbReference type="ChEBI" id="CHEBI:74495"/>
        <dbReference type="ChEBI" id="CHEBI:82748"/>
        <dbReference type="EC" id="2.1.1.225"/>
    </reaction>
</comment>
<evidence type="ECO:0000256" key="8">
    <source>
        <dbReference type="ARBA" id="ARBA00022833"/>
    </source>
</evidence>
<evidence type="ECO:0000256" key="2">
    <source>
        <dbReference type="ARBA" id="ARBA00022603"/>
    </source>
</evidence>
<dbReference type="GO" id="GO:0008270">
    <property type="term" value="F:zinc ion binding"/>
    <property type="evidence" value="ECO:0007669"/>
    <property type="project" value="UniProtKB-KW"/>
</dbReference>
<dbReference type="PROSITE" id="PS51800">
    <property type="entry name" value="ZF_CHHC_U11_48K"/>
    <property type="match status" value="1"/>
</dbReference>
<comment type="catalytic activity">
    <reaction evidence="11 12">
        <text>adenosine(4) in tRNA(His) + S-adenosyl-L-methionine = 2'-O-methyladenosine(4) in tRNA(His) + S-adenosyl-L-homocysteine + H(+)</text>
        <dbReference type="Rhea" id="RHEA:43196"/>
        <dbReference type="Rhea" id="RHEA-COMP:10401"/>
        <dbReference type="Rhea" id="RHEA-COMP:10402"/>
        <dbReference type="ChEBI" id="CHEBI:15378"/>
        <dbReference type="ChEBI" id="CHEBI:57856"/>
        <dbReference type="ChEBI" id="CHEBI:59789"/>
        <dbReference type="ChEBI" id="CHEBI:74411"/>
        <dbReference type="ChEBI" id="CHEBI:74477"/>
        <dbReference type="EC" id="2.1.1.225"/>
    </reaction>
</comment>
<reference evidence="16" key="1">
    <citation type="submission" date="2014-11" db="EMBL/GenBank/DDBJ databases">
        <authorList>
            <person name="Otto D Thomas"/>
            <person name="Naeem Raeece"/>
        </authorList>
    </citation>
    <scope>NUCLEOTIDE SEQUENCE</scope>
</reference>
<gene>
    <name evidence="16" type="ORF">Cvel_2412</name>
</gene>
<sequence>MESRKTHQPETATCAFFIKRKNKTCKFDRVPGELYCSTHRSGLEDGGEKERVPCPIDPSHSIYKSRLLGHIKNCNKARDFAFELCLPFTEQNCNVDGHLLPANPPETVTSDDSLWAGTETLSGEASGHSPADAVSETELQRLLRDPQKSDAFFRKVEKAYEIAIAFNKTCRPSHLAVRHAENRDPILKSMFGDFLDPFCESPPSEAATVAGSNKEAGPGEMPEWAAPVEAAFRAAVADSLSERWKSERKQEIKKKERETQEQKHETAVAFTESAGQEEEFNAPPDIRQLPLAEVLQRMEKHEKQNASLTALCFLLDLATPSPPDALYEGTPGSQKEEGGKRLGGRRDEPMEGGLFVEFGAGRAALTRWLSLAASSFGLRRRREKLQARKEEEEEKGEEAGQGGVDSCFVVVEREARRNKQEAKDSWAGKGFELQTELVGPPVDPDRVLRLRCDIRHFSLSALLKTAAAGAGARESGALVKLDTAVKFYRLPSWLLSTLSHMKRQEQRRLEKSSSDCRQGGEGESPPRIPDEDAKRQERERKRNSNPVDGAEADEVEQTKKRRCNTRGSETVEAPEEKQEEAHLTASPPSPHRLSLTSPQFSAEAVEPPSSSSSSSAAAAPERSTDGSLSPSDLFPLLLQMTRGSGVRAESVREQVERALIQNPPKLSFCLGVAKHLCGAGLDASLRCMVNAAQHTCLEKKIEGATSSSSSSSSSSGILPLRESDRHSVLEGSGKGKADRGGGKGNVGGVVLSGGLRLLMAPCCHHRCEWGDFCGRSFLETECGLGKEDFGSLAAMCGWATGALGERQELGFKAKRILDIARVSWLRSNGFPEAFLIKFTDRKVSPENVVIVASTQRKKSVSL</sequence>
<dbReference type="GO" id="GO:0106050">
    <property type="term" value="F:tRNA 2'-O-methyltransferase activity"/>
    <property type="evidence" value="ECO:0007669"/>
    <property type="project" value="UniProtKB-UniRule"/>
</dbReference>
<dbReference type="Pfam" id="PF05253">
    <property type="entry name" value="zf-U11-48K"/>
    <property type="match status" value="1"/>
</dbReference>
<evidence type="ECO:0000313" key="16">
    <source>
        <dbReference type="EMBL" id="CEM55661.1"/>
    </source>
</evidence>
<dbReference type="InterPro" id="IPR007871">
    <property type="entry name" value="Methyltransferase_TRM13"/>
</dbReference>
<evidence type="ECO:0000256" key="13">
    <source>
        <dbReference type="SAM" id="Coils"/>
    </source>
</evidence>